<comment type="caution">
    <text evidence="7">The sequence shown here is derived from an EMBL/GenBank/DDBJ whole genome shotgun (WGS) entry which is preliminary data.</text>
</comment>
<feature type="region of interest" description="Disordered" evidence="5">
    <location>
        <begin position="563"/>
        <end position="596"/>
    </location>
</feature>
<evidence type="ECO:0000256" key="3">
    <source>
        <dbReference type="ARBA" id="ARBA00022833"/>
    </source>
</evidence>
<dbReference type="EMBL" id="NMUH01002354">
    <property type="protein sequence ID" value="MQL99459.1"/>
    <property type="molecule type" value="Genomic_DNA"/>
</dbReference>
<dbReference type="OrthoDB" id="1346436at2759"/>
<dbReference type="SMART" id="SM00575">
    <property type="entry name" value="ZnF_PMZ"/>
    <property type="match status" value="1"/>
</dbReference>
<gene>
    <name evidence="7" type="ORF">Taro_032183</name>
</gene>
<organism evidence="7 8">
    <name type="scientific">Colocasia esculenta</name>
    <name type="common">Wild taro</name>
    <name type="synonym">Arum esculentum</name>
    <dbReference type="NCBI Taxonomy" id="4460"/>
    <lineage>
        <taxon>Eukaryota</taxon>
        <taxon>Viridiplantae</taxon>
        <taxon>Streptophyta</taxon>
        <taxon>Embryophyta</taxon>
        <taxon>Tracheophyta</taxon>
        <taxon>Spermatophyta</taxon>
        <taxon>Magnoliopsida</taxon>
        <taxon>Liliopsida</taxon>
        <taxon>Araceae</taxon>
        <taxon>Aroideae</taxon>
        <taxon>Colocasieae</taxon>
        <taxon>Colocasia</taxon>
    </lineage>
</organism>
<evidence type="ECO:0000256" key="2">
    <source>
        <dbReference type="ARBA" id="ARBA00022771"/>
    </source>
</evidence>
<name>A0A843W8P7_COLES</name>
<protein>
    <recommendedName>
        <fullName evidence="6">SWIM-type domain-containing protein</fullName>
    </recommendedName>
</protein>
<evidence type="ECO:0000259" key="6">
    <source>
        <dbReference type="PROSITE" id="PS50966"/>
    </source>
</evidence>
<evidence type="ECO:0000256" key="4">
    <source>
        <dbReference type="PROSITE-ProRule" id="PRU00325"/>
    </source>
</evidence>
<dbReference type="InterPro" id="IPR006564">
    <property type="entry name" value="Znf_PMZ"/>
</dbReference>
<evidence type="ECO:0000256" key="1">
    <source>
        <dbReference type="ARBA" id="ARBA00022723"/>
    </source>
</evidence>
<dbReference type="AlphaFoldDB" id="A0A843W8P7"/>
<sequence length="630" mass="72535">MKITQFQGYVTLTSERRNPRSRADNSGSSLELYDRGHRAEGVLPVLTQYSVDRIHSVGQVFISKELLQMELTNYTIARGFNWKYLKNDSVRLTVHCNVSVCPWRLHASVVREGPQFAIKSLNNIHSCGCDIMSDGHPRTSKKWVANAAMGKLVDKPTYRASEMMTNIRREYGISIPYHQAWWGKEVAVSSLYGDFRTSYHMLNWYNERALQSNPGSVLSLEVDPETQRFKRFFICFQASAYGFEVGCRPMLFLDGTHIKQHRVQGVILAASALNGNNELFTVAYSIVDSETYDNWVWFLQNLKKALLSYRRIAFLSDRGKGLKEVIPDIFPNDHHGYCFQHIMQNFNDQCAGKYTAPFKKLLRKILQRIAYAVTEQEFQDAMMAMELNSTDAKEWVLRNDVDHWSHARFPGQRFGELYSNLAESFNNWIHDARSLPILQMVDKIRVQMMEMAAKRKIDAALWDTPYCPKVQKIIEKNLQERRSLGICRSDGIKFEVIENMKTYAIDIHEQTCSCGHWQLVKIPCKHACAAIGSNKEAVTQYVSAFYSTEVYRAAYERNIQPIPTFDMSDPPQPSDVLIKPPTTKRLPGRSRKRRIHSRGEVDHAYICSRCKQIGHNRRTCSNPPHNPDGF</sequence>
<dbReference type="Pfam" id="PF04434">
    <property type="entry name" value="SWIM"/>
    <property type="match status" value="1"/>
</dbReference>
<dbReference type="InterPro" id="IPR018289">
    <property type="entry name" value="MULE_transposase_dom"/>
</dbReference>
<dbReference type="PROSITE" id="PS50966">
    <property type="entry name" value="ZF_SWIM"/>
    <property type="match status" value="1"/>
</dbReference>
<keyword evidence="3" id="KW-0862">Zinc</keyword>
<dbReference type="PANTHER" id="PTHR31973">
    <property type="entry name" value="POLYPROTEIN, PUTATIVE-RELATED"/>
    <property type="match status" value="1"/>
</dbReference>
<accession>A0A843W8P7</accession>
<keyword evidence="1" id="KW-0479">Metal-binding</keyword>
<dbReference type="GO" id="GO:0008270">
    <property type="term" value="F:zinc ion binding"/>
    <property type="evidence" value="ECO:0007669"/>
    <property type="project" value="UniProtKB-KW"/>
</dbReference>
<dbReference type="Pfam" id="PF10551">
    <property type="entry name" value="MULE"/>
    <property type="match status" value="1"/>
</dbReference>
<evidence type="ECO:0000256" key="5">
    <source>
        <dbReference type="SAM" id="MobiDB-lite"/>
    </source>
</evidence>
<feature type="domain" description="SWIM-type" evidence="6">
    <location>
        <begin position="503"/>
        <end position="535"/>
    </location>
</feature>
<dbReference type="Pfam" id="PF03108">
    <property type="entry name" value="DBD_Tnp_Mut"/>
    <property type="match status" value="1"/>
</dbReference>
<dbReference type="PANTHER" id="PTHR31973:SF166">
    <property type="entry name" value="OS10G0104700 PROTEIN"/>
    <property type="match status" value="1"/>
</dbReference>
<feature type="compositionally biased region" description="Basic residues" evidence="5">
    <location>
        <begin position="586"/>
        <end position="596"/>
    </location>
</feature>
<dbReference type="InterPro" id="IPR007527">
    <property type="entry name" value="Znf_SWIM"/>
</dbReference>
<evidence type="ECO:0000313" key="7">
    <source>
        <dbReference type="EMBL" id="MQL99459.1"/>
    </source>
</evidence>
<proteinExistence type="predicted"/>
<keyword evidence="8" id="KW-1185">Reference proteome</keyword>
<keyword evidence="2 4" id="KW-0863">Zinc-finger</keyword>
<dbReference type="InterPro" id="IPR004332">
    <property type="entry name" value="Transposase_MuDR"/>
</dbReference>
<evidence type="ECO:0000313" key="8">
    <source>
        <dbReference type="Proteomes" id="UP000652761"/>
    </source>
</evidence>
<dbReference type="Proteomes" id="UP000652761">
    <property type="component" value="Unassembled WGS sequence"/>
</dbReference>
<reference evidence="7" key="1">
    <citation type="submission" date="2017-07" db="EMBL/GenBank/DDBJ databases">
        <title>Taro Niue Genome Assembly and Annotation.</title>
        <authorList>
            <person name="Atibalentja N."/>
            <person name="Keating K."/>
            <person name="Fields C.J."/>
        </authorList>
    </citation>
    <scope>NUCLEOTIDE SEQUENCE</scope>
    <source>
        <strain evidence="7">Niue_2</strain>
        <tissue evidence="7">Leaf</tissue>
    </source>
</reference>